<evidence type="ECO:0000256" key="1">
    <source>
        <dbReference type="SAM" id="MobiDB-lite"/>
    </source>
</evidence>
<evidence type="ECO:0000313" key="3">
    <source>
        <dbReference type="Proteomes" id="UP000274822"/>
    </source>
</evidence>
<dbReference type="EMBL" id="RBNJ01000777">
    <property type="protein sequence ID" value="RUS34042.1"/>
    <property type="molecule type" value="Genomic_DNA"/>
</dbReference>
<sequence>MGKTKPANNNISQHATPISTDPSTASGKARVAAQLELLQARKQAIPDITLTTSLLKKVKKVPMKKGVKAKKEKIYQRALINSEKAEERVTKAQRKAEKKKMLKNAWD</sequence>
<keyword evidence="3" id="KW-1185">Reference proteome</keyword>
<comment type="caution">
    <text evidence="2">The sequence shown here is derived from an EMBL/GenBank/DDBJ whole genome shotgun (WGS) entry which is preliminary data.</text>
</comment>
<organism evidence="2 3">
    <name type="scientific">Jimgerdemannia flammicorona</name>
    <dbReference type="NCBI Taxonomy" id="994334"/>
    <lineage>
        <taxon>Eukaryota</taxon>
        <taxon>Fungi</taxon>
        <taxon>Fungi incertae sedis</taxon>
        <taxon>Mucoromycota</taxon>
        <taxon>Mucoromycotina</taxon>
        <taxon>Endogonomycetes</taxon>
        <taxon>Endogonales</taxon>
        <taxon>Endogonaceae</taxon>
        <taxon>Jimgerdemannia</taxon>
    </lineage>
</organism>
<accession>A0A433QW54</accession>
<dbReference type="AlphaFoldDB" id="A0A433QW54"/>
<proteinExistence type="predicted"/>
<feature type="compositionally biased region" description="Polar residues" evidence="1">
    <location>
        <begin position="1"/>
        <end position="26"/>
    </location>
</feature>
<dbReference type="Proteomes" id="UP000274822">
    <property type="component" value="Unassembled WGS sequence"/>
</dbReference>
<reference evidence="2 3" key="1">
    <citation type="journal article" date="2018" name="New Phytol.">
        <title>Phylogenomics of Endogonaceae and evolution of mycorrhizas within Mucoromycota.</title>
        <authorList>
            <person name="Chang Y."/>
            <person name="Desiro A."/>
            <person name="Na H."/>
            <person name="Sandor L."/>
            <person name="Lipzen A."/>
            <person name="Clum A."/>
            <person name="Barry K."/>
            <person name="Grigoriev I.V."/>
            <person name="Martin F.M."/>
            <person name="Stajich J.E."/>
            <person name="Smith M.E."/>
            <person name="Bonito G."/>
            <person name="Spatafora J.W."/>
        </authorList>
    </citation>
    <scope>NUCLEOTIDE SEQUENCE [LARGE SCALE GENOMIC DNA]</scope>
    <source>
        <strain evidence="2 3">AD002</strain>
    </source>
</reference>
<feature type="region of interest" description="Disordered" evidence="1">
    <location>
        <begin position="1"/>
        <end position="28"/>
    </location>
</feature>
<gene>
    <name evidence="2" type="ORF">BC938DRAFT_482712</name>
</gene>
<feature type="compositionally biased region" description="Basic residues" evidence="1">
    <location>
        <begin position="91"/>
        <end position="107"/>
    </location>
</feature>
<evidence type="ECO:0000313" key="2">
    <source>
        <dbReference type="EMBL" id="RUS34042.1"/>
    </source>
</evidence>
<name>A0A433QW54_9FUNG</name>
<feature type="region of interest" description="Disordered" evidence="1">
    <location>
        <begin position="85"/>
        <end position="107"/>
    </location>
</feature>
<protein>
    <submittedName>
        <fullName evidence="2">Uncharacterized protein</fullName>
    </submittedName>
</protein>